<dbReference type="Pfam" id="PF09484">
    <property type="entry name" value="Cas_TM1802"/>
    <property type="match status" value="1"/>
</dbReference>
<evidence type="ECO:0000313" key="2">
    <source>
        <dbReference type="Proteomes" id="UP001199296"/>
    </source>
</evidence>
<dbReference type="Proteomes" id="UP001199296">
    <property type="component" value="Unassembled WGS sequence"/>
</dbReference>
<organism evidence="1 2">
    <name type="scientific">Halanaerobium polyolivorans</name>
    <dbReference type="NCBI Taxonomy" id="2886943"/>
    <lineage>
        <taxon>Bacteria</taxon>
        <taxon>Bacillati</taxon>
        <taxon>Bacillota</taxon>
        <taxon>Clostridia</taxon>
        <taxon>Halanaerobiales</taxon>
        <taxon>Halanaerobiaceae</taxon>
        <taxon>Halanaerobium</taxon>
    </lineage>
</organism>
<dbReference type="InterPro" id="IPR013389">
    <property type="entry name" value="CRISPR-assoc_prot_Cas8b"/>
</dbReference>
<dbReference type="EMBL" id="JAJFAT010000003">
    <property type="protein sequence ID" value="MCC3144311.1"/>
    <property type="molecule type" value="Genomic_DNA"/>
</dbReference>
<dbReference type="AlphaFoldDB" id="A0AAW4WWR5"/>
<accession>A0AAW4WWR5</accession>
<gene>
    <name evidence="1" type="primary">cas8b</name>
    <name evidence="1" type="ORF">LJ207_03125</name>
</gene>
<dbReference type="NCBIfam" id="TIGR02591">
    <property type="entry name" value="cas_Csh1"/>
    <property type="match status" value="1"/>
</dbReference>
<proteinExistence type="predicted"/>
<comment type="caution">
    <text evidence="1">The sequence shown here is derived from an EMBL/GenBank/DDBJ whole genome shotgun (WGS) entry which is preliminary data.</text>
</comment>
<protein>
    <submittedName>
        <fullName evidence="1">Type I-B CRISPR-associated protein Cas8b/Csh1</fullName>
    </submittedName>
</protein>
<dbReference type="RefSeq" id="WP_229344003.1">
    <property type="nucleotide sequence ID" value="NZ_JAJFAT010000003.1"/>
</dbReference>
<sequence length="649" mass="77486">MIKSFQEIGKLQLEGLSDSEKRKKFLETQTILPNEPNSDNDDADKYREIIINLDQVNDEIEIKSGDELYEENREQFFGFDLLGRRSKKIYFSCNNLYYHLLTVPQMLDYIGDKFPESQFKEFQLLLENLKDNFYNTHGKKSFLKLEKFKDSTADKLTEYLDDKEINHKNMQNVLEEYVSKDILGSTRKNFVNNLNIFSLKINDKYITETKYNDDYIDIVYFERQGRFFDQSEKMVKEYALCGTCNEKKLVTGKIDIPTKFYVTSSPYFFENLNDNNAYKSFGICQECYQEVMVGISKVEQNYYGRLFNRLRYYVIPKNINKDENYDRALEIIKDIFADQPEGDKDHFEKFKNLKKKRNFKMDFLFWRPDQASFIVLDSIDDVPYDDIKIIFRSLRKANQDTYGHESDVRNYRLYFNDLYWLLFPNNRSHKNPDPKLYRKEMLNLFDSIMKGKDIDYNYLIRKFITILNKRYYFNKKNEKEVIAHPLKMNLMLSWLNQITNLKGGYKVREGSNFTEIEDADIRKFFEVHSETYEDNSYRQGLFLLGVLMNQVLKEQQKENKSANILDKLSFDGMPVRRVKKFTKDITEILNIYDKYNVNQLLHAQMIDRIQGIENSSLNKDEVVFYILSGVSFGRYLGHKYYNNKKGDEK</sequence>
<reference evidence="1 2" key="1">
    <citation type="submission" date="2021-10" db="EMBL/GenBank/DDBJ databases">
        <authorList>
            <person name="Grouzdev D.S."/>
            <person name="Pantiukh K.S."/>
            <person name="Krutkina M.S."/>
        </authorList>
    </citation>
    <scope>NUCLEOTIDE SEQUENCE [LARGE SCALE GENOMIC DNA]</scope>
    <source>
        <strain evidence="1 2">Z-7514</strain>
    </source>
</reference>
<name>A0AAW4WWR5_9FIRM</name>
<evidence type="ECO:0000313" key="1">
    <source>
        <dbReference type="EMBL" id="MCC3144311.1"/>
    </source>
</evidence>
<dbReference type="InterPro" id="IPR013420">
    <property type="entry name" value="CRISPR-assoc_prot_Cas8b/Csh1_C"/>
</dbReference>
<keyword evidence="2" id="KW-1185">Reference proteome</keyword>